<comment type="caution">
    <text evidence="2">The sequence shown here is derived from an EMBL/GenBank/DDBJ whole genome shotgun (WGS) entry which is preliminary data.</text>
</comment>
<dbReference type="EMBL" id="PKMF04000774">
    <property type="protein sequence ID" value="KAK7819611.1"/>
    <property type="molecule type" value="Genomic_DNA"/>
</dbReference>
<dbReference type="InterPro" id="IPR003676">
    <property type="entry name" value="SAUR_fam"/>
</dbReference>
<gene>
    <name evidence="2" type="primary">SAU50_0</name>
    <name evidence="2" type="ORF">CFP56_039986</name>
</gene>
<accession>A0AAW0IZR3</accession>
<evidence type="ECO:0000256" key="1">
    <source>
        <dbReference type="ARBA" id="ARBA00006974"/>
    </source>
</evidence>
<comment type="similarity">
    <text evidence="1">Belongs to the ARG7 family.</text>
</comment>
<dbReference type="Pfam" id="PF02519">
    <property type="entry name" value="Auxin_inducible"/>
    <property type="match status" value="1"/>
</dbReference>
<dbReference type="PANTHER" id="PTHR31374:SF153">
    <property type="entry name" value="AUXIN-RESPONSIVE PROTEIN SAUR36-LIKE"/>
    <property type="match status" value="1"/>
</dbReference>
<dbReference type="AlphaFoldDB" id="A0AAW0IZR3"/>
<dbReference type="Proteomes" id="UP000237347">
    <property type="component" value="Unassembled WGS sequence"/>
</dbReference>
<reference evidence="2 3" key="1">
    <citation type="journal article" date="2018" name="Sci. Data">
        <title>The draft genome sequence of cork oak.</title>
        <authorList>
            <person name="Ramos A.M."/>
            <person name="Usie A."/>
            <person name="Barbosa P."/>
            <person name="Barros P.M."/>
            <person name="Capote T."/>
            <person name="Chaves I."/>
            <person name="Simoes F."/>
            <person name="Abreu I."/>
            <person name="Carrasquinho I."/>
            <person name="Faro C."/>
            <person name="Guimaraes J.B."/>
            <person name="Mendonca D."/>
            <person name="Nobrega F."/>
            <person name="Rodrigues L."/>
            <person name="Saibo N.J.M."/>
            <person name="Varela M.C."/>
            <person name="Egas C."/>
            <person name="Matos J."/>
            <person name="Miguel C.M."/>
            <person name="Oliveira M.M."/>
            <person name="Ricardo C.P."/>
            <person name="Goncalves S."/>
        </authorList>
    </citation>
    <scope>NUCLEOTIDE SEQUENCE [LARGE SCALE GENOMIC DNA]</scope>
    <source>
        <strain evidence="3">cv. HL8</strain>
    </source>
</reference>
<protein>
    <submittedName>
        <fullName evidence="2">Auxin-responsive protein saur50</fullName>
    </submittedName>
</protein>
<keyword evidence="3" id="KW-1185">Reference proteome</keyword>
<organism evidence="2 3">
    <name type="scientific">Quercus suber</name>
    <name type="common">Cork oak</name>
    <dbReference type="NCBI Taxonomy" id="58331"/>
    <lineage>
        <taxon>Eukaryota</taxon>
        <taxon>Viridiplantae</taxon>
        <taxon>Streptophyta</taxon>
        <taxon>Embryophyta</taxon>
        <taxon>Tracheophyta</taxon>
        <taxon>Spermatophyta</taxon>
        <taxon>Magnoliopsida</taxon>
        <taxon>eudicotyledons</taxon>
        <taxon>Gunneridae</taxon>
        <taxon>Pentapetalae</taxon>
        <taxon>rosids</taxon>
        <taxon>fabids</taxon>
        <taxon>Fagales</taxon>
        <taxon>Fagaceae</taxon>
        <taxon>Quercus</taxon>
    </lineage>
</organism>
<dbReference type="GO" id="GO:0009733">
    <property type="term" value="P:response to auxin"/>
    <property type="evidence" value="ECO:0007669"/>
    <property type="project" value="InterPro"/>
</dbReference>
<proteinExistence type="inferred from homology"/>
<dbReference type="PANTHER" id="PTHR31374">
    <property type="entry name" value="AUXIN-INDUCED PROTEIN-LIKE-RELATED"/>
    <property type="match status" value="1"/>
</dbReference>
<name>A0AAW0IZR3_QUESU</name>
<sequence>MQQNYKGNIFDLVNIIKVGGSLSSAYLCAILAFHSTVWEHPLHCSGKADVCYSFLVALPNGHVFSSLRPILLIHKSHHLGKSMQAKLSRLSIGSCKFYLVDLARMRGDVESYMEDANENLKFLNKTKKIHQHTETYREELSEDVKQGDFVVHTIDDGKLESFIIKLDYLAHPGFITLVDKAEYQMHYIITIMHGEVLELTSRFEVHLNMAKTGDYRRVRKGSNGILCSTGGKLQKSLSLFKGVKQGYFVVVATEGWKPERFVVKLGYLNNPEFLKLLKQAEEELGFSHEGALAIPCQPDDLERIIGMRRFERE</sequence>
<evidence type="ECO:0000313" key="2">
    <source>
        <dbReference type="EMBL" id="KAK7819611.1"/>
    </source>
</evidence>
<evidence type="ECO:0000313" key="3">
    <source>
        <dbReference type="Proteomes" id="UP000237347"/>
    </source>
</evidence>